<dbReference type="AlphaFoldDB" id="A0AAN9BUE0"/>
<dbReference type="InterPro" id="IPR027417">
    <property type="entry name" value="P-loop_NTPase"/>
</dbReference>
<evidence type="ECO:0000256" key="10">
    <source>
        <dbReference type="PIRSR" id="PIRSR006230-1"/>
    </source>
</evidence>
<dbReference type="EMBL" id="JBAMIC010000003">
    <property type="protein sequence ID" value="KAK7109915.1"/>
    <property type="molecule type" value="Genomic_DNA"/>
</dbReference>
<dbReference type="GO" id="GO:0003924">
    <property type="term" value="F:GTPase activity"/>
    <property type="evidence" value="ECO:0007669"/>
    <property type="project" value="TreeGrafter"/>
</dbReference>
<evidence type="ECO:0000256" key="5">
    <source>
        <dbReference type="ARBA" id="ARBA00023128"/>
    </source>
</evidence>
<dbReference type="PANTHER" id="PTHR45782:SF4">
    <property type="entry name" value="MITOCHONDRIAL RIBOSOME-ASSOCIATED GTPASE 1"/>
    <property type="match status" value="1"/>
</dbReference>
<dbReference type="SUPFAM" id="SSF52540">
    <property type="entry name" value="P-loop containing nucleoside triphosphate hydrolases"/>
    <property type="match status" value="1"/>
</dbReference>
<feature type="binding site" evidence="10">
    <location>
        <position position="208"/>
    </location>
    <ligand>
        <name>GTP</name>
        <dbReference type="ChEBI" id="CHEBI:37565"/>
    </ligand>
</feature>
<evidence type="ECO:0000256" key="6">
    <source>
        <dbReference type="ARBA" id="ARBA00023134"/>
    </source>
</evidence>
<evidence type="ECO:0000256" key="2">
    <source>
        <dbReference type="ARBA" id="ARBA00022741"/>
    </source>
</evidence>
<dbReference type="FunFam" id="1.10.1580.10:FF:000004">
    <property type="entry name" value="Mitochondrial GTPase 1"/>
    <property type="match status" value="1"/>
</dbReference>
<keyword evidence="3" id="KW-0999">Mitochondrion inner membrane</keyword>
<dbReference type="Gene3D" id="3.40.50.300">
    <property type="entry name" value="P-loop containing nucleotide triphosphate hydrolases"/>
    <property type="match status" value="1"/>
</dbReference>
<protein>
    <recommendedName>
        <fullName evidence="9">Mitochondrial GTPase 1</fullName>
    </recommendedName>
</protein>
<comment type="function">
    <text evidence="8 9">Plays a role in the regulation of the mitochondrial ribosome assembly and of translational activity. Displays mitochondrial GTPase activity.</text>
</comment>
<dbReference type="InterPro" id="IPR016478">
    <property type="entry name" value="GTPase_MTG1"/>
</dbReference>
<evidence type="ECO:0000256" key="7">
    <source>
        <dbReference type="ARBA" id="ARBA00023136"/>
    </source>
</evidence>
<dbReference type="PIRSF" id="PIRSF006230">
    <property type="entry name" value="MG442"/>
    <property type="match status" value="1"/>
</dbReference>
<keyword evidence="13" id="KW-1185">Reference proteome</keyword>
<keyword evidence="6 9" id="KW-0342">GTP-binding</keyword>
<dbReference type="PROSITE" id="PS51721">
    <property type="entry name" value="G_CP"/>
    <property type="match status" value="1"/>
</dbReference>
<dbReference type="InterPro" id="IPR006073">
    <property type="entry name" value="GTP-bd"/>
</dbReference>
<feature type="binding site" evidence="10">
    <location>
        <begin position="79"/>
        <end position="82"/>
    </location>
    <ligand>
        <name>GTP</name>
        <dbReference type="ChEBI" id="CHEBI:37565"/>
    </ligand>
</feature>
<evidence type="ECO:0000256" key="3">
    <source>
        <dbReference type="ARBA" id="ARBA00022792"/>
    </source>
</evidence>
<accession>A0AAN9BUE0</accession>
<evidence type="ECO:0000259" key="11">
    <source>
        <dbReference type="PROSITE" id="PS51721"/>
    </source>
</evidence>
<reference evidence="12 13" key="1">
    <citation type="submission" date="2024-02" db="EMBL/GenBank/DDBJ databases">
        <title>Chromosome-scale genome assembly of the rough periwinkle Littorina saxatilis.</title>
        <authorList>
            <person name="De Jode A."/>
            <person name="Faria R."/>
            <person name="Formenti G."/>
            <person name="Sims Y."/>
            <person name="Smith T.P."/>
            <person name="Tracey A."/>
            <person name="Wood J.M.D."/>
            <person name="Zagrodzka Z.B."/>
            <person name="Johannesson K."/>
            <person name="Butlin R.K."/>
            <person name="Leder E.H."/>
        </authorList>
    </citation>
    <scope>NUCLEOTIDE SEQUENCE [LARGE SCALE GENOMIC DNA]</scope>
    <source>
        <strain evidence="12">Snail1</strain>
        <tissue evidence="12">Muscle</tissue>
    </source>
</reference>
<evidence type="ECO:0000256" key="8">
    <source>
        <dbReference type="ARBA" id="ARBA00045284"/>
    </source>
</evidence>
<keyword evidence="2 9" id="KW-0547">Nucleotide-binding</keyword>
<comment type="caution">
    <text evidence="12">The sequence shown here is derived from an EMBL/GenBank/DDBJ whole genome shotgun (WGS) entry which is preliminary data.</text>
</comment>
<dbReference type="GO" id="GO:0005525">
    <property type="term" value="F:GTP binding"/>
    <property type="evidence" value="ECO:0007669"/>
    <property type="project" value="UniProtKB-KW"/>
</dbReference>
<comment type="subcellular location">
    <subcellularLocation>
        <location evidence="1">Mitochondrion inner membrane</location>
        <topology evidence="1">Peripheral membrane protein</topology>
        <orientation evidence="1">Matrix side</orientation>
    </subcellularLocation>
</comment>
<organism evidence="12 13">
    <name type="scientific">Littorina saxatilis</name>
    <dbReference type="NCBI Taxonomy" id="31220"/>
    <lineage>
        <taxon>Eukaryota</taxon>
        <taxon>Metazoa</taxon>
        <taxon>Spiralia</taxon>
        <taxon>Lophotrochozoa</taxon>
        <taxon>Mollusca</taxon>
        <taxon>Gastropoda</taxon>
        <taxon>Caenogastropoda</taxon>
        <taxon>Littorinimorpha</taxon>
        <taxon>Littorinoidea</taxon>
        <taxon>Littorinidae</taxon>
        <taxon>Littorina</taxon>
    </lineage>
</organism>
<feature type="domain" description="CP-type G" evidence="11">
    <location>
        <begin position="35"/>
        <end position="212"/>
    </location>
</feature>
<feature type="binding site" evidence="10">
    <location>
        <begin position="155"/>
        <end position="160"/>
    </location>
    <ligand>
        <name>GTP</name>
        <dbReference type="ChEBI" id="CHEBI:37565"/>
    </ligand>
</feature>
<dbReference type="InterPro" id="IPR023179">
    <property type="entry name" value="GTP-bd_ortho_bundle_sf"/>
</dbReference>
<evidence type="ECO:0000256" key="9">
    <source>
        <dbReference type="PIRNR" id="PIRNR006230"/>
    </source>
</evidence>
<keyword evidence="5 9" id="KW-0496">Mitochondrion</keyword>
<comment type="similarity">
    <text evidence="9">Belongs to the TRAFAC class YlqF/YawG GTPase family. MTG1 subfamily.</text>
</comment>
<dbReference type="FunFam" id="3.40.50.300:FF:000876">
    <property type="entry name" value="Mitochondrial GTPase 1"/>
    <property type="match status" value="1"/>
</dbReference>
<dbReference type="PANTHER" id="PTHR45782">
    <property type="entry name" value="MITOCHONDRIAL RIBOSOME-ASSOCIATED GTPASE 1"/>
    <property type="match status" value="1"/>
</dbReference>
<gene>
    <name evidence="12" type="ORF">V1264_013871</name>
</gene>
<dbReference type="InterPro" id="IPR030378">
    <property type="entry name" value="G_CP_dom"/>
</dbReference>
<dbReference type="GO" id="GO:0032543">
    <property type="term" value="P:mitochondrial translation"/>
    <property type="evidence" value="ECO:0007669"/>
    <property type="project" value="TreeGrafter"/>
</dbReference>
<keyword evidence="7" id="KW-0472">Membrane</keyword>
<dbReference type="CDD" id="cd01856">
    <property type="entry name" value="YlqF"/>
    <property type="match status" value="1"/>
</dbReference>
<evidence type="ECO:0000256" key="1">
    <source>
        <dbReference type="ARBA" id="ARBA00004443"/>
    </source>
</evidence>
<evidence type="ECO:0000313" key="13">
    <source>
        <dbReference type="Proteomes" id="UP001374579"/>
    </source>
</evidence>
<name>A0AAN9BUE0_9CAEN</name>
<dbReference type="Proteomes" id="UP001374579">
    <property type="component" value="Unassembled WGS sequence"/>
</dbReference>
<sequence length="324" mass="36783">MASRLPGTARSFRSKFSLPNENVLRWFPGHMHKGLGEMQARLKDIDCVIEIHDARIPFSGRDTQFRTFIQLRPHILLLNKADLADSKKSQVLNIEEKLKEQGVDTVFFTDLRQFEKSNLLRKEILPLVKELTDSRPRYNREGLNEYTAMVIGVPNVGKSTFINAVRWANLNRKGKAVSVGDKAGVTRHVSNKIRVDNSPPVYIIDTPGILTPKVPDIENGMRLGLCSCVPDHLVGEENLADYLLYWLNKRENFSYVDYFKLDGPVDNAMVFLTKVAVNNQKVLRVRDVATNQIERKPDLQAAALIVLRAFRSGELGRVLLDDDM</sequence>
<dbReference type="Gene3D" id="1.10.1580.10">
    <property type="match status" value="1"/>
</dbReference>
<keyword evidence="4" id="KW-0809">Transit peptide</keyword>
<evidence type="ECO:0000256" key="4">
    <source>
        <dbReference type="ARBA" id="ARBA00022946"/>
    </source>
</evidence>
<proteinExistence type="inferred from homology"/>
<dbReference type="GO" id="GO:0005743">
    <property type="term" value="C:mitochondrial inner membrane"/>
    <property type="evidence" value="ECO:0007669"/>
    <property type="project" value="UniProtKB-SubCell"/>
</dbReference>
<dbReference type="Pfam" id="PF01926">
    <property type="entry name" value="MMR_HSR1"/>
    <property type="match status" value="1"/>
</dbReference>
<evidence type="ECO:0000313" key="12">
    <source>
        <dbReference type="EMBL" id="KAK7109915.1"/>
    </source>
</evidence>